<evidence type="ECO:0000256" key="9">
    <source>
        <dbReference type="ARBA" id="ARBA00022989"/>
    </source>
</evidence>
<evidence type="ECO:0000256" key="3">
    <source>
        <dbReference type="ARBA" id="ARBA00022475"/>
    </source>
</evidence>
<dbReference type="STRING" id="883081.HMPREF9698_01371"/>
<dbReference type="PANTHER" id="PTHR43221:SF1">
    <property type="entry name" value="PROTEASE HTPX"/>
    <property type="match status" value="1"/>
</dbReference>
<dbReference type="HAMAP" id="MF_00188">
    <property type="entry name" value="Pept_M48_protease_HtpX"/>
    <property type="match status" value="1"/>
</dbReference>
<dbReference type="PANTHER" id="PTHR43221">
    <property type="entry name" value="PROTEASE HTPX"/>
    <property type="match status" value="1"/>
</dbReference>
<evidence type="ECO:0000313" key="14">
    <source>
        <dbReference type="EMBL" id="EKU93210.1"/>
    </source>
</evidence>
<feature type="domain" description="Peptidase M48" evidence="13">
    <location>
        <begin position="82"/>
        <end position="302"/>
    </location>
</feature>
<dbReference type="EMBL" id="AGXA01000022">
    <property type="protein sequence ID" value="EKU93210.1"/>
    <property type="molecule type" value="Genomic_DNA"/>
</dbReference>
<dbReference type="GO" id="GO:0004222">
    <property type="term" value="F:metalloendopeptidase activity"/>
    <property type="evidence" value="ECO:0007669"/>
    <property type="project" value="UniProtKB-UniRule"/>
</dbReference>
<dbReference type="InterPro" id="IPR050083">
    <property type="entry name" value="HtpX_protease"/>
</dbReference>
<dbReference type="eggNOG" id="COG0501">
    <property type="taxonomic scope" value="Bacteria"/>
</dbReference>
<keyword evidence="9 12" id="KW-1133">Transmembrane helix</keyword>
<evidence type="ECO:0000256" key="6">
    <source>
        <dbReference type="ARBA" id="ARBA00022723"/>
    </source>
</evidence>
<feature type="transmembrane region" description="Helical" evidence="12">
    <location>
        <begin position="12"/>
        <end position="35"/>
    </location>
</feature>
<keyword evidence="15" id="KW-1185">Reference proteome</keyword>
<evidence type="ECO:0000259" key="13">
    <source>
        <dbReference type="Pfam" id="PF01435"/>
    </source>
</evidence>
<keyword evidence="10 12" id="KW-0482">Metalloprotease</keyword>
<dbReference type="RefSeq" id="WP_003778407.1">
    <property type="nucleotide sequence ID" value="NZ_JH992960.1"/>
</dbReference>
<dbReference type="Gene3D" id="3.30.2010.10">
    <property type="entry name" value="Metalloproteases ('zincins'), catalytic domain"/>
    <property type="match status" value="1"/>
</dbReference>
<evidence type="ECO:0000256" key="11">
    <source>
        <dbReference type="ARBA" id="ARBA00023136"/>
    </source>
</evidence>
<comment type="cofactor">
    <cofactor evidence="12">
        <name>Zn(2+)</name>
        <dbReference type="ChEBI" id="CHEBI:29105"/>
    </cofactor>
    <text evidence="12">Binds 1 zinc ion per subunit.</text>
</comment>
<evidence type="ECO:0000313" key="15">
    <source>
        <dbReference type="Proteomes" id="UP000009875"/>
    </source>
</evidence>
<feature type="active site" evidence="12">
    <location>
        <position position="148"/>
    </location>
</feature>
<dbReference type="Pfam" id="PF01435">
    <property type="entry name" value="Peptidase_M48"/>
    <property type="match status" value="1"/>
</dbReference>
<organism evidence="14 15">
    <name type="scientific">Alloiococcus otitis ATCC 51267</name>
    <dbReference type="NCBI Taxonomy" id="883081"/>
    <lineage>
        <taxon>Bacteria</taxon>
        <taxon>Bacillati</taxon>
        <taxon>Bacillota</taxon>
        <taxon>Bacilli</taxon>
        <taxon>Lactobacillales</taxon>
        <taxon>Carnobacteriaceae</taxon>
        <taxon>Alloiococcus</taxon>
    </lineage>
</organism>
<evidence type="ECO:0000256" key="4">
    <source>
        <dbReference type="ARBA" id="ARBA00022670"/>
    </source>
</evidence>
<evidence type="ECO:0000256" key="5">
    <source>
        <dbReference type="ARBA" id="ARBA00022692"/>
    </source>
</evidence>
<comment type="caution">
    <text evidence="14">The sequence shown here is derived from an EMBL/GenBank/DDBJ whole genome shotgun (WGS) entry which is preliminary data.</text>
</comment>
<feature type="transmembrane region" description="Helical" evidence="12">
    <location>
        <begin position="41"/>
        <end position="61"/>
    </location>
</feature>
<dbReference type="GO" id="GO:0005886">
    <property type="term" value="C:plasma membrane"/>
    <property type="evidence" value="ECO:0007669"/>
    <property type="project" value="UniProtKB-SubCell"/>
</dbReference>
<feature type="binding site" evidence="12">
    <location>
        <position position="233"/>
    </location>
    <ligand>
        <name>Zn(2+)</name>
        <dbReference type="ChEBI" id="CHEBI:29105"/>
        <note>catalytic</note>
    </ligand>
</feature>
<comment type="similarity">
    <text evidence="2 12">Belongs to the peptidase M48B family.</text>
</comment>
<name>K9EVF9_9LACT</name>
<keyword evidence="7 12" id="KW-0378">Hydrolase</keyword>
<protein>
    <recommendedName>
        <fullName evidence="12">Protease HtpX homolog</fullName>
        <ecNumber evidence="12">3.4.24.-</ecNumber>
    </recommendedName>
</protein>
<dbReference type="Proteomes" id="UP000009875">
    <property type="component" value="Unassembled WGS sequence"/>
</dbReference>
<accession>K9EVF9</accession>
<evidence type="ECO:0000256" key="1">
    <source>
        <dbReference type="ARBA" id="ARBA00004651"/>
    </source>
</evidence>
<keyword evidence="4 12" id="KW-0645">Protease</keyword>
<feature type="transmembrane region" description="Helical" evidence="12">
    <location>
        <begin position="198"/>
        <end position="220"/>
    </location>
</feature>
<proteinExistence type="inferred from homology"/>
<dbReference type="GO" id="GO:0008270">
    <property type="term" value="F:zinc ion binding"/>
    <property type="evidence" value="ECO:0007669"/>
    <property type="project" value="UniProtKB-UniRule"/>
</dbReference>
<dbReference type="OrthoDB" id="15218at2"/>
<evidence type="ECO:0000256" key="10">
    <source>
        <dbReference type="ARBA" id="ARBA00023049"/>
    </source>
</evidence>
<sequence length="303" mass="33892">MYEQIRSNKRKTFLIVGFFILVIMLIMALAGYIFAGNFLTGMVIGLIVGGLYIALAVNSAPSSMLQMTKAKQIHQGKYDSIKEQQVYNIVSQLAMMQNLPQPKVYVVKDKQPNAFAIGMKPENASVAVTTGLLSRLNRAEIEGVIAHEISHIQNYDSRLKVTTFALGSFLILVGHFLFRSGQFGMMRPARSRDRDNDSGILVVFIGFLLGFLILIFGHLFSRLIQMWVSRNREYLADASAAEMTRNPDALASALMKISQMDPSEVADSSMSAMYFYNPFKKTGDSIWSTHPSTQNRIKALKRL</sequence>
<dbReference type="InterPro" id="IPR022919">
    <property type="entry name" value="Pept_M48_protease_HtpX"/>
</dbReference>
<dbReference type="InterPro" id="IPR001915">
    <property type="entry name" value="Peptidase_M48"/>
</dbReference>
<reference evidence="14 15" key="1">
    <citation type="submission" date="2012-09" db="EMBL/GenBank/DDBJ databases">
        <title>The Genome Sequence of Alloiococcus otitis ATCC 51267.</title>
        <authorList>
            <consortium name="The Broad Institute Genome Sequencing Platform"/>
            <person name="Earl A."/>
            <person name="Ward D."/>
            <person name="Feldgarden M."/>
            <person name="Gevers D."/>
            <person name="Huys G."/>
            <person name="Walker B."/>
            <person name="Young S.K."/>
            <person name="Zeng Q."/>
            <person name="Gargeya S."/>
            <person name="Fitzgerald M."/>
            <person name="Haas B."/>
            <person name="Abouelleil A."/>
            <person name="Alvarado L."/>
            <person name="Arachchi H.M."/>
            <person name="Berlin A.M."/>
            <person name="Chapman S.B."/>
            <person name="Goldberg J."/>
            <person name="Griggs A."/>
            <person name="Gujja S."/>
            <person name="Hansen M."/>
            <person name="Howarth C."/>
            <person name="Imamovic A."/>
            <person name="Larimer J."/>
            <person name="McCowen C."/>
            <person name="Montmayeur A."/>
            <person name="Murphy C."/>
            <person name="Neiman D."/>
            <person name="Pearson M."/>
            <person name="Priest M."/>
            <person name="Roberts A."/>
            <person name="Saif S."/>
            <person name="Shea T."/>
            <person name="Sisk P."/>
            <person name="Sykes S."/>
            <person name="Wortman J."/>
            <person name="Nusbaum C."/>
            <person name="Birren B."/>
        </authorList>
    </citation>
    <scope>NUCLEOTIDE SEQUENCE [LARGE SCALE GENOMIC DNA]</scope>
    <source>
        <strain evidence="14 15">ATCC 51267</strain>
    </source>
</reference>
<dbReference type="EC" id="3.4.24.-" evidence="12"/>
<keyword evidence="8 12" id="KW-0862">Zinc</keyword>
<evidence type="ECO:0000256" key="8">
    <source>
        <dbReference type="ARBA" id="ARBA00022833"/>
    </source>
</evidence>
<evidence type="ECO:0000256" key="12">
    <source>
        <dbReference type="HAMAP-Rule" id="MF_00188"/>
    </source>
</evidence>
<dbReference type="CDD" id="cd07340">
    <property type="entry name" value="M48B_Htpx_like"/>
    <property type="match status" value="1"/>
</dbReference>
<dbReference type="HOGENOM" id="CLU_042266_2_1_9"/>
<keyword evidence="11 12" id="KW-0472">Membrane</keyword>
<keyword evidence="6 12" id="KW-0479">Metal-binding</keyword>
<keyword evidence="3 12" id="KW-1003">Cell membrane</keyword>
<feature type="binding site" evidence="12">
    <location>
        <position position="151"/>
    </location>
    <ligand>
        <name>Zn(2+)</name>
        <dbReference type="ChEBI" id="CHEBI:29105"/>
        <note>catalytic</note>
    </ligand>
</feature>
<evidence type="ECO:0000256" key="7">
    <source>
        <dbReference type="ARBA" id="ARBA00022801"/>
    </source>
</evidence>
<evidence type="ECO:0000256" key="2">
    <source>
        <dbReference type="ARBA" id="ARBA00009779"/>
    </source>
</evidence>
<feature type="binding site" evidence="12">
    <location>
        <position position="147"/>
    </location>
    <ligand>
        <name>Zn(2+)</name>
        <dbReference type="ChEBI" id="CHEBI:29105"/>
        <note>catalytic</note>
    </ligand>
</feature>
<keyword evidence="5 12" id="KW-0812">Transmembrane</keyword>
<dbReference type="AlphaFoldDB" id="K9EVF9"/>
<comment type="subcellular location">
    <subcellularLocation>
        <location evidence="1 12">Cell membrane</location>
        <topology evidence="1 12">Multi-pass membrane protein</topology>
    </subcellularLocation>
</comment>
<gene>
    <name evidence="12" type="primary">htpX</name>
    <name evidence="14" type="ORF">HMPREF9698_01371</name>
</gene>
<dbReference type="GO" id="GO:0006508">
    <property type="term" value="P:proteolysis"/>
    <property type="evidence" value="ECO:0007669"/>
    <property type="project" value="UniProtKB-KW"/>
</dbReference>
<feature type="transmembrane region" description="Helical" evidence="12">
    <location>
        <begin position="159"/>
        <end position="178"/>
    </location>
</feature>